<dbReference type="Gene3D" id="1.25.40.20">
    <property type="entry name" value="Ankyrin repeat-containing domain"/>
    <property type="match status" value="1"/>
</dbReference>
<dbReference type="Pfam" id="PF12796">
    <property type="entry name" value="Ank_2"/>
    <property type="match status" value="1"/>
</dbReference>
<evidence type="ECO:0000256" key="1">
    <source>
        <dbReference type="PROSITE-ProRule" id="PRU00023"/>
    </source>
</evidence>
<dbReference type="InterPro" id="IPR050657">
    <property type="entry name" value="Ankyrin_repeat_domain"/>
</dbReference>
<accession>A0ABM2XDN6</accession>
<keyword evidence="2" id="KW-0175">Coiled coil</keyword>
<gene>
    <name evidence="6" type="primary">LOC121140287</name>
</gene>
<feature type="compositionally biased region" description="Polar residues" evidence="3">
    <location>
        <begin position="876"/>
        <end position="891"/>
    </location>
</feature>
<feature type="region of interest" description="Disordered" evidence="3">
    <location>
        <begin position="1185"/>
        <end position="1208"/>
    </location>
</feature>
<feature type="repeat" description="ANK" evidence="1">
    <location>
        <begin position="143"/>
        <end position="175"/>
    </location>
</feature>
<protein>
    <submittedName>
        <fullName evidence="6">Uncharacterized protein LOC121140287</fullName>
    </submittedName>
</protein>
<feature type="region of interest" description="Disordered" evidence="3">
    <location>
        <begin position="367"/>
        <end position="427"/>
    </location>
</feature>
<dbReference type="PANTHER" id="PTHR24147:SF67">
    <property type="entry name" value="POTE ANKYRIN DOMAIN FAMILY MEMBER 1"/>
    <property type="match status" value="1"/>
</dbReference>
<feature type="region of interest" description="Disordered" evidence="3">
    <location>
        <begin position="867"/>
        <end position="896"/>
    </location>
</feature>
<dbReference type="RefSeq" id="XP_040600914.1">
    <property type="nucleotide sequence ID" value="XM_040744980.1"/>
</dbReference>
<dbReference type="SUPFAM" id="SSF48403">
    <property type="entry name" value="Ankyrin repeat"/>
    <property type="match status" value="1"/>
</dbReference>
<evidence type="ECO:0000259" key="4">
    <source>
        <dbReference type="Pfam" id="PF12001"/>
    </source>
</evidence>
<feature type="coiled-coil region" evidence="2">
    <location>
        <begin position="1262"/>
        <end position="1296"/>
    </location>
</feature>
<organism evidence="5 6">
    <name type="scientific">Mesocricetus auratus</name>
    <name type="common">Golden hamster</name>
    <dbReference type="NCBI Taxonomy" id="10036"/>
    <lineage>
        <taxon>Eukaryota</taxon>
        <taxon>Metazoa</taxon>
        <taxon>Chordata</taxon>
        <taxon>Craniata</taxon>
        <taxon>Vertebrata</taxon>
        <taxon>Euteleostomi</taxon>
        <taxon>Mammalia</taxon>
        <taxon>Eutheria</taxon>
        <taxon>Euarchontoglires</taxon>
        <taxon>Glires</taxon>
        <taxon>Rodentia</taxon>
        <taxon>Myomorpha</taxon>
        <taxon>Muroidea</taxon>
        <taxon>Cricetidae</taxon>
        <taxon>Cricetinae</taxon>
        <taxon>Mesocricetus</taxon>
    </lineage>
</organism>
<dbReference type="Pfam" id="PF12001">
    <property type="entry name" value="DUF3496"/>
    <property type="match status" value="2"/>
</dbReference>
<reference evidence="6" key="1">
    <citation type="submission" date="2025-08" db="UniProtKB">
        <authorList>
            <consortium name="RefSeq"/>
        </authorList>
    </citation>
    <scope>IDENTIFICATION</scope>
    <source>
        <tissue evidence="6">Liver</tissue>
    </source>
</reference>
<feature type="compositionally biased region" description="Basic and acidic residues" evidence="3">
    <location>
        <begin position="370"/>
        <end position="396"/>
    </location>
</feature>
<dbReference type="Pfam" id="PF00023">
    <property type="entry name" value="Ank"/>
    <property type="match status" value="2"/>
</dbReference>
<dbReference type="PROSITE" id="PS50088">
    <property type="entry name" value="ANK_REPEAT"/>
    <property type="match status" value="4"/>
</dbReference>
<feature type="region of interest" description="Disordered" evidence="3">
    <location>
        <begin position="784"/>
        <end position="804"/>
    </location>
</feature>
<name>A0ABM2XDN6_MESAU</name>
<feature type="repeat" description="ANK" evidence="1">
    <location>
        <begin position="176"/>
        <end position="208"/>
    </location>
</feature>
<feature type="region of interest" description="Disordered" evidence="3">
    <location>
        <begin position="823"/>
        <end position="844"/>
    </location>
</feature>
<feature type="repeat" description="ANK" evidence="1">
    <location>
        <begin position="77"/>
        <end position="109"/>
    </location>
</feature>
<feature type="compositionally biased region" description="Polar residues" evidence="3">
    <location>
        <begin position="794"/>
        <end position="804"/>
    </location>
</feature>
<dbReference type="PANTHER" id="PTHR24147">
    <property type="entry name" value="ANKYRIN REPEAT DOMAIN 36-RELATED"/>
    <property type="match status" value="1"/>
</dbReference>
<evidence type="ECO:0000256" key="3">
    <source>
        <dbReference type="SAM" id="MobiDB-lite"/>
    </source>
</evidence>
<feature type="domain" description="DUF3496" evidence="4">
    <location>
        <begin position="1659"/>
        <end position="1711"/>
    </location>
</feature>
<feature type="domain" description="DUF3496" evidence="4">
    <location>
        <begin position="1433"/>
        <end position="1531"/>
    </location>
</feature>
<keyword evidence="1" id="KW-0040">ANK repeat</keyword>
<dbReference type="GeneID" id="121140287"/>
<feature type="region of interest" description="Disordered" evidence="3">
    <location>
        <begin position="290"/>
        <end position="326"/>
    </location>
</feature>
<dbReference type="SMART" id="SM00248">
    <property type="entry name" value="ANK"/>
    <property type="match status" value="6"/>
</dbReference>
<dbReference type="InterPro" id="IPR002110">
    <property type="entry name" value="Ankyrin_rpt"/>
</dbReference>
<evidence type="ECO:0000313" key="6">
    <source>
        <dbReference type="RefSeq" id="XP_040600914.1"/>
    </source>
</evidence>
<dbReference type="PROSITE" id="PS50297">
    <property type="entry name" value="ANK_REP_REGION"/>
    <property type="match status" value="4"/>
</dbReference>
<dbReference type="Proteomes" id="UP000886700">
    <property type="component" value="Unplaced"/>
</dbReference>
<dbReference type="InterPro" id="IPR036770">
    <property type="entry name" value="Ankyrin_rpt-contain_sf"/>
</dbReference>
<evidence type="ECO:0000256" key="2">
    <source>
        <dbReference type="SAM" id="Coils"/>
    </source>
</evidence>
<evidence type="ECO:0000313" key="5">
    <source>
        <dbReference type="Proteomes" id="UP000886700"/>
    </source>
</evidence>
<keyword evidence="5" id="KW-1185">Reference proteome</keyword>
<feature type="compositionally biased region" description="Basic and acidic residues" evidence="3">
    <location>
        <begin position="784"/>
        <end position="793"/>
    </location>
</feature>
<dbReference type="InterPro" id="IPR021885">
    <property type="entry name" value="DUF3496"/>
</dbReference>
<sequence>MKNLVHGIKEKTPMGFCDVPRKNLFDFLHDMKSISVSNEPRYKPLIKIHQAASEGDAERLQRMISLGKHSVHDRDCKQRTALHYACAYGQVEVVNFLLKNNCDVDAIDMNSVTPLMKAVQNWTYECVCTLLKHGADPNHMDKDGNTSLHYAVSEGNQILAKCLLKYSADMEQKNKDGFTPLLQALKENKIEMAKFLVMNGANIHVFDYMKRNTLLYAIRWNSKDMVSLLLNEGIDVFFKDVFGWTALRYAIEGTSKGIREILTDYDEKLRVKHKNGNSESDLEIESLEETLSDENEDKQSLSADGDFSWTTEESGQKHKSRQNTGNLEEQAIELTLEEEQKKNNSSENSQCLSIFKLHQPKQIGSIFVTRDNHEENTINGEEKELSKEYPQKKSTTEEETVPNDSPDKKKAKSLQTDCSEESSQYEDFKLETESKDYSECSENTQSSNSIMCLQSKYVPHFSVGVNSRSTNHLIVGEKVFPRIDPEYKNNQSPIGSKAFVSSEVSTVKHEHEFLPEKDLQLKMENLKYLDGDENTQLSDIVTHIQLRCNPHLSTGLSPRPMSILNERGKGFCVIYRQRKPPIVKRGSVPTDPSPAVKCGQEFPSEEDSKMETDDFQELLDDNESIQSYNSAMCLQPGTSPYLSLGLTQKPMNLSNEGGKEVNMQMKADNNFKNVEEIGSTQSSGTMADLQQWHTPHLPVQPISTPRNLQNKGQKVYQIHKQSTEPGLQKKSVKNQDNLEINKNTQLSDNVMDLQPRKILHSSTALSPRFIDLNAGGETKLQMKSEENQKHNDGNENIQSSDSLTHPQPIQISHLLMGLIPRPVNIKSRPGKESQKKHPSLKDSTEIKVDTDATLERKEMQTIKPVILEDDQDKCDASQNNRPLVSGNSKGHTSNEKEDALHSCGCAAASAAPDVSEASVVAAIVAAVIVATPAAAATAASAAVAAVMAAVAPAVTAAASAAAAIDALAAVAPGAAPDISAVPVAAATAATAAAVPAAAAATPDTAPATVAAAAAAAAAATVAVASVAAASLTAASASVAAVVAATVTAAAGSEAPTVAPAAAAAVAAATSPAAAAALVASLAATAAPCSPPPVTMSPAAPSTVAAATAAAAALATHAAASPAVAAAAAAAVAISTIVPQGAPAVATAAAAAAAVAAADPPDACPDAHPAAPATVTKRLILQRKNVEARKQQPPFEEAEEHDRSKKKISKEKVEVLKPVKDTCDLNALTPINESCSEKYIGNSLKSTPVFDSHKELIELKEINVQILTEKTKVENELSEVKEENSQLKKKLVKKNEKIFKLRSMIKEQAEKKRNIICAYNEIVDELREKEEMMERRGEQYNRQVTETHELEVCLKTRDVELKQLQKEKEHAQKMDDHLQVLELENTSLIATVKKQKENIEHLQRHLQDTHKDVVQSSNLENKNLCKKHASVIHEMENTMRTLKSEVSSVKTSNESNKSELEKYKQYYLEELRNKNFLLHELNRLFLGIHMSNNSQEESHTELHMKIEQNISASNTGNTRLFHKCSCVEKTHQFENKDGENMVEPSSRPGSTHACVEHYPWMSENYMRELSEGLGDLKKSMQLSLLTEKKQNSDVGELAGIGKPFKMINPEHEIGECGSHGDFETCQFGTNMPVSMLQCSAQSTAKPYSELRESNTTSTINEMETKIRSLNSTLSKLKVRTASKGLELERFKHLYLEELSIRKSFQNYLNKNQQPAIFPLTDIK</sequence>
<proteinExistence type="predicted"/>
<feature type="coiled-coil region" evidence="2">
    <location>
        <begin position="1322"/>
        <end position="1411"/>
    </location>
</feature>
<feature type="repeat" description="ANK" evidence="1">
    <location>
        <begin position="110"/>
        <end position="142"/>
    </location>
</feature>
<feature type="compositionally biased region" description="Basic and acidic residues" evidence="3">
    <location>
        <begin position="829"/>
        <end position="844"/>
    </location>
</feature>
<feature type="region of interest" description="Disordered" evidence="3">
    <location>
        <begin position="583"/>
        <end position="608"/>
    </location>
</feature>